<sequence length="399" mass="42447">MRSWHRRLPLSFLLSGVLGALFAACGGGGGSSGTSTPPPPPPVPLALALAPFASNLASPTFLTAPPGDTRQFIVERAGRILIMRNGALLPQPFLDIRTLTDVAGEGGLLSLAFDPGYATNGRFYVYRTNLNRDIVVERYTVSGDPDRADGASGITIIQIAHPTFTNHFGGLVAFGPDGYLYLGTGDGGSAGDPPGNAQNLDSLLGKLLRLDVSNASASVPYTIPATNPFRSQAGARPEIWAYGLRNPWRYAFDADRLYIADVGQAQREEIDLEAANQGGLNYGWNRMEGTSCYQAQTCSSSGLALPLLEYSHADAGSPCSITGGYVYRGAAIPELAGRYFYSDYCAGFLRSFLATGRTVSEQRDWNVGKPGQVMSFGRDGQGELYVLTPTAILKIVKGS</sequence>
<dbReference type="InterPro" id="IPR012938">
    <property type="entry name" value="Glc/Sorbosone_DH"/>
</dbReference>
<evidence type="ECO:0000313" key="3">
    <source>
        <dbReference type="Proteomes" id="UP001596086"/>
    </source>
</evidence>
<feature type="domain" description="Glucose/Sorbosone dehydrogenase" evidence="1">
    <location>
        <begin position="67"/>
        <end position="388"/>
    </location>
</feature>
<keyword evidence="3" id="KW-1185">Reference proteome</keyword>
<dbReference type="Pfam" id="PF07995">
    <property type="entry name" value="GSDH"/>
    <property type="match status" value="1"/>
</dbReference>
<name>A0ABW0S4U5_9BURK</name>
<protein>
    <submittedName>
        <fullName evidence="2">PQQ-dependent sugar dehydrogenase</fullName>
    </submittedName>
</protein>
<evidence type="ECO:0000259" key="1">
    <source>
        <dbReference type="Pfam" id="PF07995"/>
    </source>
</evidence>
<proteinExistence type="predicted"/>
<dbReference type="Proteomes" id="UP001596086">
    <property type="component" value="Unassembled WGS sequence"/>
</dbReference>
<dbReference type="Gene3D" id="2.120.10.30">
    <property type="entry name" value="TolB, C-terminal domain"/>
    <property type="match status" value="1"/>
</dbReference>
<dbReference type="PANTHER" id="PTHR19328:SF75">
    <property type="entry name" value="ALDOSE SUGAR DEHYDROGENASE YLII"/>
    <property type="match status" value="1"/>
</dbReference>
<dbReference type="PROSITE" id="PS51257">
    <property type="entry name" value="PROKAR_LIPOPROTEIN"/>
    <property type="match status" value="1"/>
</dbReference>
<accession>A0ABW0S4U5</accession>
<evidence type="ECO:0000313" key="2">
    <source>
        <dbReference type="EMBL" id="MFC5552074.1"/>
    </source>
</evidence>
<dbReference type="EMBL" id="JBHSMZ010000026">
    <property type="protein sequence ID" value="MFC5552074.1"/>
    <property type="molecule type" value="Genomic_DNA"/>
</dbReference>
<reference evidence="3" key="1">
    <citation type="journal article" date="2019" name="Int. J. Syst. Evol. Microbiol.">
        <title>The Global Catalogue of Microorganisms (GCM) 10K type strain sequencing project: providing services to taxonomists for standard genome sequencing and annotation.</title>
        <authorList>
            <consortium name="The Broad Institute Genomics Platform"/>
            <consortium name="The Broad Institute Genome Sequencing Center for Infectious Disease"/>
            <person name="Wu L."/>
            <person name="Ma J."/>
        </authorList>
    </citation>
    <scope>NUCLEOTIDE SEQUENCE [LARGE SCALE GENOMIC DNA]</scope>
    <source>
        <strain evidence="3">CGMCC 4.5798</strain>
    </source>
</reference>
<gene>
    <name evidence="2" type="ORF">ACFPO9_26460</name>
</gene>
<dbReference type="RefSeq" id="WP_379777194.1">
    <property type="nucleotide sequence ID" value="NZ_JBHSMZ010000026.1"/>
</dbReference>
<dbReference type="InterPro" id="IPR011042">
    <property type="entry name" value="6-blade_b-propeller_TolB-like"/>
</dbReference>
<comment type="caution">
    <text evidence="2">The sequence shown here is derived from an EMBL/GenBank/DDBJ whole genome shotgun (WGS) entry which is preliminary data.</text>
</comment>
<dbReference type="SUPFAM" id="SSF50952">
    <property type="entry name" value="Soluble quinoprotein glucose dehydrogenase"/>
    <property type="match status" value="1"/>
</dbReference>
<dbReference type="PANTHER" id="PTHR19328">
    <property type="entry name" value="HEDGEHOG-INTERACTING PROTEIN"/>
    <property type="match status" value="1"/>
</dbReference>
<organism evidence="2 3">
    <name type="scientific">Massilia aerilata</name>
    <dbReference type="NCBI Taxonomy" id="453817"/>
    <lineage>
        <taxon>Bacteria</taxon>
        <taxon>Pseudomonadati</taxon>
        <taxon>Pseudomonadota</taxon>
        <taxon>Betaproteobacteria</taxon>
        <taxon>Burkholderiales</taxon>
        <taxon>Oxalobacteraceae</taxon>
        <taxon>Telluria group</taxon>
        <taxon>Massilia</taxon>
    </lineage>
</organism>
<dbReference type="InterPro" id="IPR011041">
    <property type="entry name" value="Quinoprot_gluc/sorb_DH_b-prop"/>
</dbReference>